<dbReference type="InterPro" id="IPR003838">
    <property type="entry name" value="ABC3_permease_C"/>
</dbReference>
<dbReference type="GO" id="GO:0051301">
    <property type="term" value="P:cell division"/>
    <property type="evidence" value="ECO:0007669"/>
    <property type="project" value="UniProtKB-KW"/>
</dbReference>
<evidence type="ECO:0000259" key="12">
    <source>
        <dbReference type="Pfam" id="PF02687"/>
    </source>
</evidence>
<accession>A0A1F6ATE3</accession>
<reference evidence="14 15" key="1">
    <citation type="journal article" date="2016" name="Nat. Commun.">
        <title>Thousands of microbial genomes shed light on interconnected biogeochemical processes in an aquifer system.</title>
        <authorList>
            <person name="Anantharaman K."/>
            <person name="Brown C.T."/>
            <person name="Hug L.A."/>
            <person name="Sharon I."/>
            <person name="Castelle C.J."/>
            <person name="Probst A.J."/>
            <person name="Thomas B.C."/>
            <person name="Singh A."/>
            <person name="Wilkins M.J."/>
            <person name="Karaoz U."/>
            <person name="Brodie E.L."/>
            <person name="Williams K.H."/>
            <person name="Hubbard S.S."/>
            <person name="Banfield J.F."/>
        </authorList>
    </citation>
    <scope>NUCLEOTIDE SEQUENCE [LARGE SCALE GENOMIC DNA]</scope>
</reference>
<protein>
    <recommendedName>
        <fullName evidence="3 10">Cell division protein FtsX</fullName>
    </recommendedName>
</protein>
<name>A0A1F6ATE3_9BACT</name>
<dbReference type="PANTHER" id="PTHR47755:SF1">
    <property type="entry name" value="CELL DIVISION PROTEIN FTSX"/>
    <property type="match status" value="1"/>
</dbReference>
<dbReference type="AlphaFoldDB" id="A0A1F6ATE3"/>
<feature type="transmembrane region" description="Helical" evidence="11">
    <location>
        <begin position="161"/>
        <end position="185"/>
    </location>
</feature>
<evidence type="ECO:0000313" key="15">
    <source>
        <dbReference type="Proteomes" id="UP000178305"/>
    </source>
</evidence>
<feature type="transmembrane region" description="Helical" evidence="11">
    <location>
        <begin position="219"/>
        <end position="239"/>
    </location>
</feature>
<evidence type="ECO:0000256" key="10">
    <source>
        <dbReference type="PIRNR" id="PIRNR003097"/>
    </source>
</evidence>
<feature type="transmembrane region" description="Helical" evidence="11">
    <location>
        <begin position="246"/>
        <end position="266"/>
    </location>
</feature>
<comment type="subcellular location">
    <subcellularLocation>
        <location evidence="1">Cell membrane</location>
        <topology evidence="1">Multi-pass membrane protein</topology>
    </subcellularLocation>
</comment>
<keyword evidence="9 10" id="KW-0131">Cell cycle</keyword>
<evidence type="ECO:0000256" key="1">
    <source>
        <dbReference type="ARBA" id="ARBA00004651"/>
    </source>
</evidence>
<evidence type="ECO:0000256" key="11">
    <source>
        <dbReference type="SAM" id="Phobius"/>
    </source>
</evidence>
<evidence type="ECO:0000256" key="5">
    <source>
        <dbReference type="ARBA" id="ARBA00022618"/>
    </source>
</evidence>
<gene>
    <name evidence="14" type="ORF">A3A64_03295</name>
</gene>
<sequence>MSAIATSWKHIRRSPYQAMAAITTMFVTFLLTGIFFLSVVASIFILGYFEGKPQITVFFADKATREEATALEQTLAATGKTSSVKYVSKEDALAIYREQNKNDPLLLEMVTADILPASLEVSTTDPKNLQELEPMIKEASGVEEVVYQKDVVDALLTWTNAIRLIGGVLAGLLAFNSLLTIMTVISMKIALKREEIDILRLVGASRWYIRMPFILEGGFYGFVGSWAAWSVITGLVIWLRPMFFEFLGSIPAFGAVLGSATGSTFLLSSAGFLSGMVLTGFVLGSVGSLIALGRYLKL</sequence>
<comment type="caution">
    <text evidence="14">The sequence shown here is derived from an EMBL/GenBank/DDBJ whole genome shotgun (WGS) entry which is preliminary data.</text>
</comment>
<keyword evidence="6 11" id="KW-0812">Transmembrane</keyword>
<comment type="similarity">
    <text evidence="2 10">Belongs to the ABC-4 integral membrane protein family. FtsX subfamily.</text>
</comment>
<dbReference type="Pfam" id="PF18075">
    <property type="entry name" value="FtsX_ECD"/>
    <property type="match status" value="1"/>
</dbReference>
<keyword evidence="7 11" id="KW-1133">Transmembrane helix</keyword>
<evidence type="ECO:0000256" key="8">
    <source>
        <dbReference type="ARBA" id="ARBA00023136"/>
    </source>
</evidence>
<keyword evidence="4 10" id="KW-1003">Cell membrane</keyword>
<evidence type="ECO:0000256" key="6">
    <source>
        <dbReference type="ARBA" id="ARBA00022692"/>
    </source>
</evidence>
<evidence type="ECO:0000256" key="4">
    <source>
        <dbReference type="ARBA" id="ARBA00022475"/>
    </source>
</evidence>
<dbReference type="GO" id="GO:0005886">
    <property type="term" value="C:plasma membrane"/>
    <property type="evidence" value="ECO:0007669"/>
    <property type="project" value="UniProtKB-SubCell"/>
</dbReference>
<keyword evidence="5 10" id="KW-0132">Cell division</keyword>
<evidence type="ECO:0000313" key="14">
    <source>
        <dbReference type="EMBL" id="OGG27753.1"/>
    </source>
</evidence>
<dbReference type="PANTHER" id="PTHR47755">
    <property type="entry name" value="CELL DIVISION PROTEIN FTSX"/>
    <property type="match status" value="1"/>
</dbReference>
<dbReference type="Pfam" id="PF02687">
    <property type="entry name" value="FtsX"/>
    <property type="match status" value="1"/>
</dbReference>
<feature type="transmembrane region" description="Helical" evidence="11">
    <location>
        <begin position="272"/>
        <end position="292"/>
    </location>
</feature>
<evidence type="ECO:0000256" key="2">
    <source>
        <dbReference type="ARBA" id="ARBA00007379"/>
    </source>
</evidence>
<proteinExistence type="inferred from homology"/>
<organism evidence="14 15">
    <name type="scientific">Candidatus Gottesmanbacteria bacterium RIFCSPLOWO2_01_FULL_48_11</name>
    <dbReference type="NCBI Taxonomy" id="1798395"/>
    <lineage>
        <taxon>Bacteria</taxon>
        <taxon>Candidatus Gottesmaniibacteriota</taxon>
    </lineage>
</organism>
<feature type="transmembrane region" description="Helical" evidence="11">
    <location>
        <begin position="21"/>
        <end position="49"/>
    </location>
</feature>
<evidence type="ECO:0000256" key="9">
    <source>
        <dbReference type="ARBA" id="ARBA00023306"/>
    </source>
</evidence>
<evidence type="ECO:0000256" key="7">
    <source>
        <dbReference type="ARBA" id="ARBA00022989"/>
    </source>
</evidence>
<dbReference type="InterPro" id="IPR040690">
    <property type="entry name" value="FtsX_ECD"/>
</dbReference>
<evidence type="ECO:0000256" key="3">
    <source>
        <dbReference type="ARBA" id="ARBA00021907"/>
    </source>
</evidence>
<dbReference type="Proteomes" id="UP000178305">
    <property type="component" value="Unassembled WGS sequence"/>
</dbReference>
<dbReference type="InterPro" id="IPR004513">
    <property type="entry name" value="FtsX"/>
</dbReference>
<dbReference type="PIRSF" id="PIRSF003097">
    <property type="entry name" value="FtsX"/>
    <property type="match status" value="1"/>
</dbReference>
<feature type="domain" description="ABC3 transporter permease C-terminal" evidence="12">
    <location>
        <begin position="168"/>
        <end position="283"/>
    </location>
</feature>
<feature type="domain" description="FtsX extracellular" evidence="13">
    <location>
        <begin position="54"/>
        <end position="145"/>
    </location>
</feature>
<keyword evidence="8 10" id="KW-0472">Membrane</keyword>
<dbReference type="Gene3D" id="3.30.70.3040">
    <property type="match status" value="1"/>
</dbReference>
<dbReference type="EMBL" id="MFJY01000037">
    <property type="protein sequence ID" value="OGG27753.1"/>
    <property type="molecule type" value="Genomic_DNA"/>
</dbReference>
<evidence type="ECO:0000259" key="13">
    <source>
        <dbReference type="Pfam" id="PF18075"/>
    </source>
</evidence>